<keyword evidence="6" id="KW-0378">Hydrolase</keyword>
<feature type="active site" description="Tele-phosphohistidine intermediate" evidence="1">
    <location>
        <position position="239"/>
    </location>
</feature>
<feature type="domain" description="RNase H type-1" evidence="5">
    <location>
        <begin position="1"/>
        <end position="140"/>
    </location>
</feature>
<evidence type="ECO:0000256" key="2">
    <source>
        <dbReference type="PIRSR" id="PIRSR613078-1"/>
    </source>
</evidence>
<dbReference type="Pfam" id="PF13456">
    <property type="entry name" value="RVT_3"/>
    <property type="match status" value="1"/>
</dbReference>
<dbReference type="GO" id="GO:0016791">
    <property type="term" value="F:phosphatase activity"/>
    <property type="evidence" value="ECO:0007669"/>
    <property type="project" value="TreeGrafter"/>
</dbReference>
<dbReference type="EC" id="3.1.3.3" evidence="6"/>
<dbReference type="Gene3D" id="3.30.420.10">
    <property type="entry name" value="Ribonuclease H-like superfamily/Ribonuclease H"/>
    <property type="match status" value="1"/>
</dbReference>
<dbReference type="SMART" id="SM00855">
    <property type="entry name" value="PGAM"/>
    <property type="match status" value="1"/>
</dbReference>
<dbReference type="InterPro" id="IPR013078">
    <property type="entry name" value="His_Pase_superF_clade-1"/>
</dbReference>
<feature type="binding site" evidence="3">
    <location>
        <position position="295"/>
    </location>
    <ligand>
        <name>substrate</name>
    </ligand>
</feature>
<organism evidence="6 7">
    <name type="scientific">Corynebacterium endometrii</name>
    <dbReference type="NCBI Taxonomy" id="2488819"/>
    <lineage>
        <taxon>Bacteria</taxon>
        <taxon>Bacillati</taxon>
        <taxon>Actinomycetota</taxon>
        <taxon>Actinomycetes</taxon>
        <taxon>Mycobacteriales</taxon>
        <taxon>Corynebacteriaceae</taxon>
        <taxon>Corynebacterium</taxon>
    </lineage>
</organism>
<dbReference type="SUPFAM" id="SSF53254">
    <property type="entry name" value="Phosphoglycerate mutase-like"/>
    <property type="match status" value="1"/>
</dbReference>
<dbReference type="CDD" id="cd07067">
    <property type="entry name" value="HP_PGM_like"/>
    <property type="match status" value="1"/>
</dbReference>
<dbReference type="AlphaFoldDB" id="A0A4P7QGK0"/>
<dbReference type="CDD" id="cd09279">
    <property type="entry name" value="RNase_HI_like"/>
    <property type="match status" value="1"/>
</dbReference>
<evidence type="ECO:0000313" key="7">
    <source>
        <dbReference type="Proteomes" id="UP000296352"/>
    </source>
</evidence>
<dbReference type="PANTHER" id="PTHR48100:SF1">
    <property type="entry name" value="HISTIDINE PHOSPHATASE FAMILY PROTEIN-RELATED"/>
    <property type="match status" value="1"/>
</dbReference>
<sequence>MKVVIFADGGSRGNPGVAGSGTVVYSADKQRILREIAYVVGTKATNNVAEYHGLLRGLEAAHELGATEVEFYMDSKLVVEQVNGRWKIKHPDMQKLALKARALVNELDSFSLEWVPRAKNKVADALSNDAMDAAAAGKPVGIVGGASPAQAEPEPEPKAEDPVAKADAIARVQAKADKWAAEKAEKDEAERRERAAARVELAGLGTGAQSPATDSAFKPQPSDWLADRGPVTSFILLRHGQTRMSAAKQYSGRTDAELTELGQKQVVAAAQALAARFGTDEQCQIDAIVSSPLKRCLDTAAAVSQATGVEVDVHEKLTELDFGLWEGKTFQEARERDPELHSQWMGDASVSTPGGESLQGLHRRVRAARVELQKKYAGKRVLIVSHVNPIKSFLRQGLDAGPVTFSRIFLDLAAISEVEFWDGGSLVRGINDVGHLAGLG</sequence>
<dbReference type="GO" id="GO:0005737">
    <property type="term" value="C:cytoplasm"/>
    <property type="evidence" value="ECO:0007669"/>
    <property type="project" value="TreeGrafter"/>
</dbReference>
<dbReference type="GO" id="GO:0003676">
    <property type="term" value="F:nucleic acid binding"/>
    <property type="evidence" value="ECO:0007669"/>
    <property type="project" value="InterPro"/>
</dbReference>
<gene>
    <name evidence="6" type="primary">pspA2</name>
    <name evidence="6" type="ORF">CENDO_08095</name>
</gene>
<evidence type="ECO:0000256" key="4">
    <source>
        <dbReference type="SAM" id="MobiDB-lite"/>
    </source>
</evidence>
<dbReference type="InterPro" id="IPR002156">
    <property type="entry name" value="RNaseH_domain"/>
</dbReference>
<dbReference type="PIRSF" id="PIRSF036922">
    <property type="entry name" value="RNaseH_PGAM"/>
    <property type="match status" value="1"/>
</dbReference>
<dbReference type="InterPro" id="IPR050275">
    <property type="entry name" value="PGM_Phosphatase"/>
</dbReference>
<proteinExistence type="predicted"/>
<keyword evidence="7" id="KW-1185">Reference proteome</keyword>
<dbReference type="FunFam" id="3.30.420.10:FF:000076">
    <property type="entry name" value="RBR-type E3 ubiquitin transferase"/>
    <property type="match status" value="1"/>
</dbReference>
<feature type="compositionally biased region" description="Basic and acidic residues" evidence="4">
    <location>
        <begin position="155"/>
        <end position="164"/>
    </location>
</feature>
<dbReference type="Proteomes" id="UP000296352">
    <property type="component" value="Chromosome"/>
</dbReference>
<evidence type="ECO:0000256" key="1">
    <source>
        <dbReference type="PIRSR" id="PIRSR036922-1"/>
    </source>
</evidence>
<name>A0A4P7QGK0_9CORY</name>
<dbReference type="NCBIfam" id="NF005567">
    <property type="entry name" value="PRK07238.1"/>
    <property type="match status" value="1"/>
</dbReference>
<dbReference type="GO" id="GO:0004523">
    <property type="term" value="F:RNA-DNA hybrid ribonuclease activity"/>
    <property type="evidence" value="ECO:0007669"/>
    <property type="project" value="InterPro"/>
</dbReference>
<dbReference type="RefSeq" id="WP_136141567.1">
    <property type="nucleotide sequence ID" value="NZ_CP039247.1"/>
</dbReference>
<dbReference type="OrthoDB" id="5296884at2"/>
<feature type="active site" description="Proton donor/acceptor" evidence="2">
    <location>
        <position position="319"/>
    </location>
</feature>
<accession>A0A4P7QGK0</accession>
<feature type="active site" description="Proton donor/acceptor; for phosphatase activity" evidence="1">
    <location>
        <position position="319"/>
    </location>
</feature>
<dbReference type="Gene3D" id="3.40.50.1240">
    <property type="entry name" value="Phosphoglycerate mutase-like"/>
    <property type="match status" value="1"/>
</dbReference>
<dbReference type="InterPro" id="IPR014636">
    <property type="entry name" value="RNaseH/PGlycerate_mutase"/>
</dbReference>
<evidence type="ECO:0000256" key="3">
    <source>
        <dbReference type="PIRSR" id="PIRSR613078-2"/>
    </source>
</evidence>
<dbReference type="Pfam" id="PF00300">
    <property type="entry name" value="His_Phos_1"/>
    <property type="match status" value="1"/>
</dbReference>
<evidence type="ECO:0000313" key="6">
    <source>
        <dbReference type="EMBL" id="QCB28892.1"/>
    </source>
</evidence>
<protein>
    <submittedName>
        <fullName evidence="6">Phosphoserine phosphatase 1</fullName>
        <ecNumber evidence="6">3.1.3.3</ecNumber>
    </submittedName>
</protein>
<dbReference type="PROSITE" id="PS50879">
    <property type="entry name" value="RNASE_H_1"/>
    <property type="match status" value="1"/>
</dbReference>
<feature type="region of interest" description="Disordered" evidence="4">
    <location>
        <begin position="144"/>
        <end position="164"/>
    </location>
</feature>
<reference evidence="6 7" key="1">
    <citation type="submission" date="2019-04" db="EMBL/GenBank/DDBJ databases">
        <title>Corynebacterium endometrii sp. nov., isolated from the uterus of a cow with endometritis.</title>
        <authorList>
            <person name="Ballas P."/>
            <person name="Ruckert C."/>
            <person name="Wagener K."/>
            <person name="Drillich M."/>
            <person name="Kaempfer P."/>
            <person name="Busse H.-J."/>
            <person name="Ehling-Schulz M."/>
        </authorList>
    </citation>
    <scope>NUCLEOTIDE SEQUENCE [LARGE SCALE GENOMIC DNA]</scope>
    <source>
        <strain evidence="6 7">LMM-1653</strain>
    </source>
</reference>
<dbReference type="InterPro" id="IPR012337">
    <property type="entry name" value="RNaseH-like_sf"/>
</dbReference>
<dbReference type="SUPFAM" id="SSF53098">
    <property type="entry name" value="Ribonuclease H-like"/>
    <property type="match status" value="1"/>
</dbReference>
<dbReference type="PANTHER" id="PTHR48100">
    <property type="entry name" value="BROAD-SPECIFICITY PHOSPHATASE YOR283W-RELATED"/>
    <property type="match status" value="1"/>
</dbReference>
<evidence type="ECO:0000259" key="5">
    <source>
        <dbReference type="PROSITE" id="PS50879"/>
    </source>
</evidence>
<dbReference type="InterPro" id="IPR036397">
    <property type="entry name" value="RNaseH_sf"/>
</dbReference>
<dbReference type="EMBL" id="CP039247">
    <property type="protein sequence ID" value="QCB28892.1"/>
    <property type="molecule type" value="Genomic_DNA"/>
</dbReference>
<dbReference type="InterPro" id="IPR029033">
    <property type="entry name" value="His_PPase_superfam"/>
</dbReference>
<dbReference type="KEGG" id="cee:CENDO_08095"/>